<keyword evidence="2" id="KW-1185">Reference proteome</keyword>
<dbReference type="EMBL" id="FTPS01000001">
    <property type="protein sequence ID" value="SIT82817.1"/>
    <property type="molecule type" value="Genomic_DNA"/>
</dbReference>
<dbReference type="STRING" id="515897.SAMN05421849_1782"/>
<keyword evidence="1" id="KW-0808">Transferase</keyword>
<dbReference type="InterPro" id="IPR011009">
    <property type="entry name" value="Kinase-like_dom_sf"/>
</dbReference>
<proteinExistence type="predicted"/>
<name>A0A1R3WZ65_9RHOB</name>
<dbReference type="AlphaFoldDB" id="A0A1R3WZ65"/>
<protein>
    <submittedName>
        <fullName evidence="1">tRNA A-37 threonylcarbamoyl transferase component Bud32</fullName>
    </submittedName>
</protein>
<organism evidence="1 2">
    <name type="scientific">Pontibaca methylaminivorans</name>
    <dbReference type="NCBI Taxonomy" id="515897"/>
    <lineage>
        <taxon>Bacteria</taxon>
        <taxon>Pseudomonadati</taxon>
        <taxon>Pseudomonadota</taxon>
        <taxon>Alphaproteobacteria</taxon>
        <taxon>Rhodobacterales</taxon>
        <taxon>Roseobacteraceae</taxon>
        <taxon>Pontibaca</taxon>
    </lineage>
</organism>
<accession>A0A1R3WZ65</accession>
<sequence length="241" mass="26595">MAENDLKQAVEAALAKPPQRIMAITLDDGRRAWLKRIERLSLRLRIQKGDPARAFERERAGLAAFAASGLPVPEILLEGADFLVLADAGPSLMGLLRDRGGPDGEVLRAFAAAGAGLGQVHRAGFSHGRPTPRDVCWDGRVARFIDLERFSPARHSPYWQAWDVVIFVQSCFSHWPNDSRCADAMLAAYAQAAPEGARTRIAALSRRLGWLGRLSRLLSRLRPKSRELRAVSLTISRLTQL</sequence>
<dbReference type="SUPFAM" id="SSF56112">
    <property type="entry name" value="Protein kinase-like (PK-like)"/>
    <property type="match status" value="1"/>
</dbReference>
<gene>
    <name evidence="1" type="ORF">SAMN05421849_1782</name>
</gene>
<evidence type="ECO:0000313" key="2">
    <source>
        <dbReference type="Proteomes" id="UP000192455"/>
    </source>
</evidence>
<dbReference type="GO" id="GO:0016740">
    <property type="term" value="F:transferase activity"/>
    <property type="evidence" value="ECO:0007669"/>
    <property type="project" value="UniProtKB-KW"/>
</dbReference>
<dbReference type="RefSeq" id="WP_076649520.1">
    <property type="nucleotide sequence ID" value="NZ_FTPS01000001.1"/>
</dbReference>
<dbReference type="Gene3D" id="3.30.200.20">
    <property type="entry name" value="Phosphorylase Kinase, domain 1"/>
    <property type="match status" value="1"/>
</dbReference>
<dbReference type="Proteomes" id="UP000192455">
    <property type="component" value="Unassembled WGS sequence"/>
</dbReference>
<evidence type="ECO:0000313" key="1">
    <source>
        <dbReference type="EMBL" id="SIT82817.1"/>
    </source>
</evidence>
<dbReference type="OrthoDB" id="7839681at2"/>
<reference evidence="1 2" key="1">
    <citation type="submission" date="2017-01" db="EMBL/GenBank/DDBJ databases">
        <authorList>
            <person name="Mah S.A."/>
            <person name="Swanson W.J."/>
            <person name="Moy G.W."/>
            <person name="Vacquier V.D."/>
        </authorList>
    </citation>
    <scope>NUCLEOTIDE SEQUENCE [LARGE SCALE GENOMIC DNA]</scope>
    <source>
        <strain evidence="1 2">DSM 21219</strain>
    </source>
</reference>